<gene>
    <name evidence="1" type="ORF">NIES593_17810</name>
</gene>
<dbReference type="RefSeq" id="WP_073600867.1">
    <property type="nucleotide sequence ID" value="NZ_MRCB01000027.1"/>
</dbReference>
<organism evidence="1 2">
    <name type="scientific">Hydrococcus rivularis NIES-593</name>
    <dbReference type="NCBI Taxonomy" id="1921803"/>
    <lineage>
        <taxon>Bacteria</taxon>
        <taxon>Bacillati</taxon>
        <taxon>Cyanobacteriota</taxon>
        <taxon>Cyanophyceae</taxon>
        <taxon>Pleurocapsales</taxon>
        <taxon>Hydrococcaceae</taxon>
        <taxon>Hydrococcus</taxon>
    </lineage>
</organism>
<protein>
    <submittedName>
        <fullName evidence="1">Uncharacterized protein</fullName>
    </submittedName>
</protein>
<dbReference type="Proteomes" id="UP000186868">
    <property type="component" value="Unassembled WGS sequence"/>
</dbReference>
<sequence>MYVELLADSSPNPKRFQILHAPTYLLLETNFQIGDFVESNNIDFIINYAVNLGYQVKITHPEIPQYNEYPLPKISDELADLIINYPSDLKLRTNGMVFEQRAYLMSKVYDEVCQNLESKALLREAEYWLINYAREVIAKQCHYLPDILMKLDNPTVRAMAIDTLMLWQPDWNNAISQYRGSRFEAGNNEFEVISYYHNQKKKGREGIMVLCKVTKTMNNHLEFPTFPCNANCTLGTYQVENALNKRLA</sequence>
<comment type="caution">
    <text evidence="1">The sequence shown here is derived from an EMBL/GenBank/DDBJ whole genome shotgun (WGS) entry which is preliminary data.</text>
</comment>
<name>A0A1U7HAV2_9CYAN</name>
<evidence type="ECO:0000313" key="1">
    <source>
        <dbReference type="EMBL" id="OKH20710.1"/>
    </source>
</evidence>
<dbReference type="EMBL" id="MRCB01000027">
    <property type="protein sequence ID" value="OKH20710.1"/>
    <property type="molecule type" value="Genomic_DNA"/>
</dbReference>
<dbReference type="AlphaFoldDB" id="A0A1U7HAV2"/>
<proteinExistence type="predicted"/>
<reference evidence="1 2" key="1">
    <citation type="submission" date="2016-11" db="EMBL/GenBank/DDBJ databases">
        <title>Draft Genome Sequences of Nine Cyanobacterial Strains from Diverse Habitats.</title>
        <authorList>
            <person name="Zhu T."/>
            <person name="Hou S."/>
            <person name="Lu X."/>
            <person name="Hess W.R."/>
        </authorList>
    </citation>
    <scope>NUCLEOTIDE SEQUENCE [LARGE SCALE GENOMIC DNA]</scope>
    <source>
        <strain evidence="1 2">NIES-593</strain>
    </source>
</reference>
<accession>A0A1U7HAV2</accession>
<keyword evidence="2" id="KW-1185">Reference proteome</keyword>
<evidence type="ECO:0000313" key="2">
    <source>
        <dbReference type="Proteomes" id="UP000186868"/>
    </source>
</evidence>
<dbReference type="OrthoDB" id="481089at2"/>